<keyword evidence="2" id="KW-0472">Membrane</keyword>
<feature type="transmembrane region" description="Helical" evidence="2">
    <location>
        <begin position="62"/>
        <end position="84"/>
    </location>
</feature>
<organism evidence="3 4">
    <name type="scientific">Plakobranchus ocellatus</name>
    <dbReference type="NCBI Taxonomy" id="259542"/>
    <lineage>
        <taxon>Eukaryota</taxon>
        <taxon>Metazoa</taxon>
        <taxon>Spiralia</taxon>
        <taxon>Lophotrochozoa</taxon>
        <taxon>Mollusca</taxon>
        <taxon>Gastropoda</taxon>
        <taxon>Heterobranchia</taxon>
        <taxon>Euthyneura</taxon>
        <taxon>Panpulmonata</taxon>
        <taxon>Sacoglossa</taxon>
        <taxon>Placobranchoidea</taxon>
        <taxon>Plakobranchidae</taxon>
        <taxon>Plakobranchus</taxon>
    </lineage>
</organism>
<gene>
    <name evidence="3" type="ORF">PoB_000969000</name>
</gene>
<dbReference type="EMBL" id="BLXT01001108">
    <property type="protein sequence ID" value="GFN83184.1"/>
    <property type="molecule type" value="Genomic_DNA"/>
</dbReference>
<sequence length="199" mass="21704">MFYRTLTYPKGTDFYGFHYTKRPFNQLRVFAVIAEAHALFQLEHTRLIVCSFLKVNINKLDMVNVISCPTAAILLCALAACTVATPMIDKDKRNAVPGAFLAALGDLSDRGNINVRSLAKETRSAHHTSGVSGSDPNCGNSGTDHVHTGSDTIWPLRDSAVPHEWEIMDNNGGTKSGISPLTTYFCYLVTVLSVLISLA</sequence>
<name>A0AAV3YL10_9GAST</name>
<keyword evidence="4" id="KW-1185">Reference proteome</keyword>
<comment type="caution">
    <text evidence="3">The sequence shown here is derived from an EMBL/GenBank/DDBJ whole genome shotgun (WGS) entry which is preliminary data.</text>
</comment>
<protein>
    <submittedName>
        <fullName evidence="3">Uncharacterized protein</fullName>
    </submittedName>
</protein>
<evidence type="ECO:0000256" key="2">
    <source>
        <dbReference type="SAM" id="Phobius"/>
    </source>
</evidence>
<feature type="compositionally biased region" description="Polar residues" evidence="1">
    <location>
        <begin position="127"/>
        <end position="143"/>
    </location>
</feature>
<dbReference type="Proteomes" id="UP000735302">
    <property type="component" value="Unassembled WGS sequence"/>
</dbReference>
<evidence type="ECO:0000256" key="1">
    <source>
        <dbReference type="SAM" id="MobiDB-lite"/>
    </source>
</evidence>
<keyword evidence="2" id="KW-0812">Transmembrane</keyword>
<proteinExistence type="predicted"/>
<evidence type="ECO:0000313" key="3">
    <source>
        <dbReference type="EMBL" id="GFN83184.1"/>
    </source>
</evidence>
<feature type="region of interest" description="Disordered" evidence="1">
    <location>
        <begin position="122"/>
        <end position="144"/>
    </location>
</feature>
<dbReference type="AlphaFoldDB" id="A0AAV3YL10"/>
<feature type="transmembrane region" description="Helical" evidence="2">
    <location>
        <begin position="181"/>
        <end position="198"/>
    </location>
</feature>
<reference evidence="3 4" key="1">
    <citation type="journal article" date="2021" name="Elife">
        <title>Chloroplast acquisition without the gene transfer in kleptoplastic sea slugs, Plakobranchus ocellatus.</title>
        <authorList>
            <person name="Maeda T."/>
            <person name="Takahashi S."/>
            <person name="Yoshida T."/>
            <person name="Shimamura S."/>
            <person name="Takaki Y."/>
            <person name="Nagai Y."/>
            <person name="Toyoda A."/>
            <person name="Suzuki Y."/>
            <person name="Arimoto A."/>
            <person name="Ishii H."/>
            <person name="Satoh N."/>
            <person name="Nishiyama T."/>
            <person name="Hasebe M."/>
            <person name="Maruyama T."/>
            <person name="Minagawa J."/>
            <person name="Obokata J."/>
            <person name="Shigenobu S."/>
        </authorList>
    </citation>
    <scope>NUCLEOTIDE SEQUENCE [LARGE SCALE GENOMIC DNA]</scope>
</reference>
<evidence type="ECO:0000313" key="4">
    <source>
        <dbReference type="Proteomes" id="UP000735302"/>
    </source>
</evidence>
<keyword evidence="2" id="KW-1133">Transmembrane helix</keyword>
<accession>A0AAV3YL10</accession>